<feature type="compositionally biased region" description="Pro residues" evidence="1">
    <location>
        <begin position="390"/>
        <end position="402"/>
    </location>
</feature>
<evidence type="ECO:0000313" key="3">
    <source>
        <dbReference type="Proteomes" id="UP000823388"/>
    </source>
</evidence>
<proteinExistence type="predicted"/>
<accession>A0A8T0SWM3</accession>
<feature type="compositionally biased region" description="Low complexity" evidence="1">
    <location>
        <begin position="16"/>
        <end position="30"/>
    </location>
</feature>
<organism evidence="2 3">
    <name type="scientific">Panicum virgatum</name>
    <name type="common">Blackwell switchgrass</name>
    <dbReference type="NCBI Taxonomy" id="38727"/>
    <lineage>
        <taxon>Eukaryota</taxon>
        <taxon>Viridiplantae</taxon>
        <taxon>Streptophyta</taxon>
        <taxon>Embryophyta</taxon>
        <taxon>Tracheophyta</taxon>
        <taxon>Spermatophyta</taxon>
        <taxon>Magnoliopsida</taxon>
        <taxon>Liliopsida</taxon>
        <taxon>Poales</taxon>
        <taxon>Poaceae</taxon>
        <taxon>PACMAD clade</taxon>
        <taxon>Panicoideae</taxon>
        <taxon>Panicodae</taxon>
        <taxon>Paniceae</taxon>
        <taxon>Panicinae</taxon>
        <taxon>Panicum</taxon>
        <taxon>Panicum sect. Hiantes</taxon>
    </lineage>
</organism>
<name>A0A8T0SWM3_PANVG</name>
<evidence type="ECO:0000256" key="1">
    <source>
        <dbReference type="SAM" id="MobiDB-lite"/>
    </source>
</evidence>
<sequence length="466" mass="48502">MSKTCHAIARIRRGRATVAPGPVSASAPPGKARLRPRPWRPARAPHAYRRPSRACLCLHLRRPGHSCPPRAPMAARAELPRSALAPAGQTSGGACLRPRRTWRSSSACTLAAAKQSLSAPEPAAADRSSPAGTGGRAELHRAGIIQPLRSPSIQIGCVNVFASSLCTSCTAQLYPVVPEPLTRPVLPRGRPAHCRGPPCHGQLSPAVFSSTLLLSHARLGAVVLSGLTVGRFVQQVGRNTKLVDVQLFATASVMVDRAPVDLGPCCHAVLLWGEPARCSEQSILCPAARPHGSPARELELRRCGRSRAGAAAREEDGGGATAGAEPGLLRGRRKGAARSLPGALLRREAPAPLCLGSDELELSGTAPRSARSRPPLLLLHLLPLARAPPPLHGLRAPPPPGCCSPRHRPPRNAGAPRGVEPGLPLTAGAAPPVPPTTTAEQGKGAKGAGELYPAARSRTPRSRSPG</sequence>
<reference evidence="2" key="1">
    <citation type="submission" date="2020-05" db="EMBL/GenBank/DDBJ databases">
        <title>WGS assembly of Panicum virgatum.</title>
        <authorList>
            <person name="Lovell J.T."/>
            <person name="Jenkins J."/>
            <person name="Shu S."/>
            <person name="Juenger T.E."/>
            <person name="Schmutz J."/>
        </authorList>
    </citation>
    <scope>NUCLEOTIDE SEQUENCE</scope>
    <source>
        <strain evidence="2">AP13</strain>
    </source>
</reference>
<feature type="region of interest" description="Disordered" evidence="1">
    <location>
        <begin position="309"/>
        <end position="335"/>
    </location>
</feature>
<feature type="compositionally biased region" description="Low complexity" evidence="1">
    <location>
        <begin position="453"/>
        <end position="466"/>
    </location>
</feature>
<dbReference type="EMBL" id="CM029044">
    <property type="protein sequence ID" value="KAG2603962.1"/>
    <property type="molecule type" value="Genomic_DNA"/>
</dbReference>
<comment type="caution">
    <text evidence="2">The sequence shown here is derived from an EMBL/GenBank/DDBJ whole genome shotgun (WGS) entry which is preliminary data.</text>
</comment>
<protein>
    <submittedName>
        <fullName evidence="2">Uncharacterized protein</fullName>
    </submittedName>
</protein>
<feature type="region of interest" description="Disordered" evidence="1">
    <location>
        <begin position="15"/>
        <end position="45"/>
    </location>
</feature>
<keyword evidence="3" id="KW-1185">Reference proteome</keyword>
<dbReference type="Proteomes" id="UP000823388">
    <property type="component" value="Chromosome 4N"/>
</dbReference>
<feature type="compositionally biased region" description="Low complexity" evidence="1">
    <location>
        <begin position="421"/>
        <end position="430"/>
    </location>
</feature>
<evidence type="ECO:0000313" key="2">
    <source>
        <dbReference type="EMBL" id="KAG2603962.1"/>
    </source>
</evidence>
<dbReference type="AlphaFoldDB" id="A0A8T0SWM3"/>
<gene>
    <name evidence="2" type="ORF">PVAP13_4NG022781</name>
</gene>
<feature type="region of interest" description="Disordered" evidence="1">
    <location>
        <begin position="390"/>
        <end position="466"/>
    </location>
</feature>